<sequence>MSRGGEIDLDCWDGTYSFRLRIGELRQLQERCNHSGPPVIAGRLQAGQWLVDDVRETLRLGLMGAGTAQDEARKLVDRHVHDGALASNVVLAYSVVMAAIHGVEDERLGKRVPAESVRDPMEHSPSPASTQPEP</sequence>
<organism evidence="2 3">
    <name type="scientific">Aureimonas ureilytica</name>
    <dbReference type="NCBI Taxonomy" id="401562"/>
    <lineage>
        <taxon>Bacteria</taxon>
        <taxon>Pseudomonadati</taxon>
        <taxon>Pseudomonadota</taxon>
        <taxon>Alphaproteobacteria</taxon>
        <taxon>Hyphomicrobiales</taxon>
        <taxon>Aurantimonadaceae</taxon>
        <taxon>Aureimonas</taxon>
    </lineage>
</organism>
<feature type="region of interest" description="Disordered" evidence="1">
    <location>
        <begin position="108"/>
        <end position="134"/>
    </location>
</feature>
<evidence type="ECO:0000256" key="1">
    <source>
        <dbReference type="SAM" id="MobiDB-lite"/>
    </source>
</evidence>
<dbReference type="InterPro" id="IPR021791">
    <property type="entry name" value="Phage_TAC_11"/>
</dbReference>
<gene>
    <name evidence="2" type="ORF">NS365_04560</name>
</gene>
<dbReference type="AlphaFoldDB" id="A0A175RWK0"/>
<feature type="compositionally biased region" description="Basic and acidic residues" evidence="1">
    <location>
        <begin position="108"/>
        <end position="122"/>
    </location>
</feature>
<dbReference type="EMBL" id="LDQA01000011">
    <property type="protein sequence ID" value="KTR07334.1"/>
    <property type="molecule type" value="Genomic_DNA"/>
</dbReference>
<name>A0A175RWK0_9HYPH</name>
<dbReference type="Proteomes" id="UP000078529">
    <property type="component" value="Unassembled WGS sequence"/>
</dbReference>
<comment type="caution">
    <text evidence="2">The sequence shown here is derived from an EMBL/GenBank/DDBJ whole genome shotgun (WGS) entry which is preliminary data.</text>
</comment>
<proteinExistence type="predicted"/>
<evidence type="ECO:0008006" key="4">
    <source>
        <dbReference type="Google" id="ProtNLM"/>
    </source>
</evidence>
<reference evidence="2 3" key="1">
    <citation type="journal article" date="2016" name="Front. Microbiol.">
        <title>Genomic Resource of Rice Seed Associated Bacteria.</title>
        <authorList>
            <person name="Midha S."/>
            <person name="Bansal K."/>
            <person name="Sharma S."/>
            <person name="Kumar N."/>
            <person name="Patil P.P."/>
            <person name="Chaudhry V."/>
            <person name="Patil P.B."/>
        </authorList>
    </citation>
    <scope>NUCLEOTIDE SEQUENCE [LARGE SCALE GENOMIC DNA]</scope>
    <source>
        <strain evidence="2 3">NS365</strain>
    </source>
</reference>
<dbReference type="Pfam" id="PF11836">
    <property type="entry name" value="Phage_TAC_11"/>
    <property type="match status" value="1"/>
</dbReference>
<accession>A0A175RWK0</accession>
<protein>
    <recommendedName>
        <fullName evidence="4">Gene transfer agent protein</fullName>
    </recommendedName>
</protein>
<keyword evidence="3" id="KW-1185">Reference proteome</keyword>
<dbReference type="PATRIC" id="fig|401562.4.peg.467"/>
<evidence type="ECO:0000313" key="3">
    <source>
        <dbReference type="Proteomes" id="UP000078529"/>
    </source>
</evidence>
<dbReference type="RefSeq" id="WP_058599097.1">
    <property type="nucleotide sequence ID" value="NZ_LDQA01000011.1"/>
</dbReference>
<evidence type="ECO:0000313" key="2">
    <source>
        <dbReference type="EMBL" id="KTR07334.1"/>
    </source>
</evidence>